<sequence>MVKKRPVIAVVMGSEKDAEVMAEVTKVLDGFRVPYEVSVISAHRTPDLCRCFAKGAARRGIKVIIAGAGKAAHLAGVIASRTILPVIGVPLDAGMNGLDALLSTAQMPAGIPVGTMAVGRSGAVNAALYAVAMLALRDKGLAQSLADYRRRQTARVKSKRRKVVQ</sequence>
<dbReference type="NCBIfam" id="TIGR01162">
    <property type="entry name" value="purE"/>
    <property type="match status" value="1"/>
</dbReference>
<name>A0A235BS35_UNCW3</name>
<dbReference type="Pfam" id="PF00731">
    <property type="entry name" value="AIRC"/>
    <property type="match status" value="1"/>
</dbReference>
<dbReference type="PANTHER" id="PTHR23046:SF2">
    <property type="entry name" value="PHOSPHORIBOSYLAMINOIMIDAZOLE CARBOXYLASE"/>
    <property type="match status" value="1"/>
</dbReference>
<dbReference type="SMART" id="SM01001">
    <property type="entry name" value="AIRC"/>
    <property type="match status" value="1"/>
</dbReference>
<comment type="similarity">
    <text evidence="3">Belongs to the AIR carboxylase family. Class I subfamily.</text>
</comment>
<feature type="binding site" evidence="3 5">
    <location>
        <position position="17"/>
    </location>
    <ligand>
        <name>substrate</name>
    </ligand>
</feature>
<proteinExistence type="inferred from homology"/>
<dbReference type="EC" id="5.4.99.18" evidence="3 4"/>
<evidence type="ECO:0000256" key="5">
    <source>
        <dbReference type="PIRSR" id="PIRSR001338-1"/>
    </source>
</evidence>
<organism evidence="7 8">
    <name type="scientific">candidate division WOR-3 bacterium JGI_Cruoil_03_51_56</name>
    <dbReference type="NCBI Taxonomy" id="1973747"/>
    <lineage>
        <taxon>Bacteria</taxon>
        <taxon>Bacteria division WOR-3</taxon>
    </lineage>
</organism>
<dbReference type="HAMAP" id="MF_01929">
    <property type="entry name" value="PurE_classI"/>
    <property type="match status" value="1"/>
</dbReference>
<dbReference type="GO" id="GO:0034023">
    <property type="term" value="F:5-(carboxyamino)imidazole ribonucleotide mutase activity"/>
    <property type="evidence" value="ECO:0007669"/>
    <property type="project" value="UniProtKB-UniRule"/>
</dbReference>
<evidence type="ECO:0000256" key="2">
    <source>
        <dbReference type="ARBA" id="ARBA00023235"/>
    </source>
</evidence>
<comment type="pathway">
    <text evidence="3 4">Purine metabolism; IMP biosynthesis via de novo pathway; 5-amino-1-(5-phospho-D-ribosyl)imidazole-4-carboxylate from 5-amino-1-(5-phospho-D-ribosyl)imidazole (N5-CAIR route): step 2/2.</text>
</comment>
<keyword evidence="2 3" id="KW-0413">Isomerase</keyword>
<protein>
    <recommendedName>
        <fullName evidence="3 4">N5-carboxyaminoimidazole ribonucleotide mutase</fullName>
        <shortName evidence="3 4">N5-CAIR mutase</shortName>
        <ecNumber evidence="3 4">5.4.99.18</ecNumber>
    </recommendedName>
    <alternativeName>
        <fullName evidence="3">5-(carboxyamino)imidazole ribonucleotide mutase</fullName>
    </alternativeName>
</protein>
<evidence type="ECO:0000256" key="3">
    <source>
        <dbReference type="HAMAP-Rule" id="MF_01929"/>
    </source>
</evidence>
<dbReference type="InterPro" id="IPR024694">
    <property type="entry name" value="PurE_prokaryotes"/>
</dbReference>
<gene>
    <name evidence="3 7" type="primary">purE</name>
    <name evidence="7" type="ORF">CH330_06930</name>
</gene>
<dbReference type="InterPro" id="IPR033747">
    <property type="entry name" value="PurE_ClassI"/>
</dbReference>
<dbReference type="Proteomes" id="UP000215559">
    <property type="component" value="Unassembled WGS sequence"/>
</dbReference>
<evidence type="ECO:0000256" key="4">
    <source>
        <dbReference type="PIRNR" id="PIRNR001338"/>
    </source>
</evidence>
<dbReference type="AlphaFoldDB" id="A0A235BS35"/>
<dbReference type="GO" id="GO:0006189">
    <property type="term" value="P:'de novo' IMP biosynthetic process"/>
    <property type="evidence" value="ECO:0007669"/>
    <property type="project" value="UniProtKB-UniRule"/>
</dbReference>
<evidence type="ECO:0000259" key="6">
    <source>
        <dbReference type="SMART" id="SM01001"/>
    </source>
</evidence>
<feature type="domain" description="PurE" evidence="6">
    <location>
        <begin position="6"/>
        <end position="156"/>
    </location>
</feature>
<comment type="caution">
    <text evidence="7">The sequence shown here is derived from an EMBL/GenBank/DDBJ whole genome shotgun (WGS) entry which is preliminary data.</text>
</comment>
<dbReference type="UniPathway" id="UPA00074">
    <property type="reaction ID" value="UER00943"/>
</dbReference>
<comment type="catalytic activity">
    <reaction evidence="3 4">
        <text>5-carboxyamino-1-(5-phospho-D-ribosyl)imidazole + H(+) = 5-amino-1-(5-phospho-D-ribosyl)imidazole-4-carboxylate</text>
        <dbReference type="Rhea" id="RHEA:13193"/>
        <dbReference type="ChEBI" id="CHEBI:15378"/>
        <dbReference type="ChEBI" id="CHEBI:58730"/>
        <dbReference type="ChEBI" id="CHEBI:77657"/>
        <dbReference type="EC" id="5.4.99.18"/>
    </reaction>
</comment>
<evidence type="ECO:0000256" key="1">
    <source>
        <dbReference type="ARBA" id="ARBA00022755"/>
    </source>
</evidence>
<feature type="binding site" evidence="3 5">
    <location>
        <position position="44"/>
    </location>
    <ligand>
        <name>substrate</name>
    </ligand>
</feature>
<dbReference type="EMBL" id="NOZP01000130">
    <property type="protein sequence ID" value="OYD15006.1"/>
    <property type="molecule type" value="Genomic_DNA"/>
</dbReference>
<dbReference type="SUPFAM" id="SSF52255">
    <property type="entry name" value="N5-CAIR mutase (phosphoribosylaminoimidazole carboxylase, PurE)"/>
    <property type="match status" value="1"/>
</dbReference>
<dbReference type="Gene3D" id="3.40.50.1970">
    <property type="match status" value="1"/>
</dbReference>
<evidence type="ECO:0000313" key="8">
    <source>
        <dbReference type="Proteomes" id="UP000215559"/>
    </source>
</evidence>
<accession>A0A235BS35</accession>
<evidence type="ECO:0000313" key="7">
    <source>
        <dbReference type="EMBL" id="OYD15006.1"/>
    </source>
</evidence>
<feature type="binding site" evidence="3 5">
    <location>
        <position position="14"/>
    </location>
    <ligand>
        <name>substrate</name>
    </ligand>
</feature>
<dbReference type="PIRSF" id="PIRSF001338">
    <property type="entry name" value="AIR_carboxylase"/>
    <property type="match status" value="1"/>
</dbReference>
<reference evidence="7 8" key="1">
    <citation type="submission" date="2017-07" db="EMBL/GenBank/DDBJ databases">
        <title>Recovery of genomes from metagenomes via a dereplication, aggregation, and scoring strategy.</title>
        <authorList>
            <person name="Sieber C.M."/>
            <person name="Probst A.J."/>
            <person name="Sharrar A."/>
            <person name="Thomas B.C."/>
            <person name="Hess M."/>
            <person name="Tringe S.G."/>
            <person name="Banfield J.F."/>
        </authorList>
    </citation>
    <scope>NUCLEOTIDE SEQUENCE [LARGE SCALE GENOMIC DNA]</scope>
    <source>
        <strain evidence="7">JGI_Cruoil_03_51_56</strain>
    </source>
</reference>
<comment type="function">
    <text evidence="3 4">Catalyzes the conversion of N5-carboxyaminoimidazole ribonucleotide (N5-CAIR) to 4-carboxy-5-aminoimidazole ribonucleotide (CAIR).</text>
</comment>
<dbReference type="PANTHER" id="PTHR23046">
    <property type="entry name" value="PHOSPHORIBOSYLAMINOIMIDAZOLE CARBOXYLASE CATALYTIC SUBUNIT"/>
    <property type="match status" value="1"/>
</dbReference>
<keyword evidence="1 3" id="KW-0658">Purine biosynthesis</keyword>
<dbReference type="InterPro" id="IPR000031">
    <property type="entry name" value="PurE_dom"/>
</dbReference>